<dbReference type="Gene3D" id="3.40.50.300">
    <property type="entry name" value="P-loop containing nucleotide triphosphate hydrolases"/>
    <property type="match status" value="1"/>
</dbReference>
<dbReference type="AlphaFoldDB" id="A0A0F9JQZ7"/>
<accession>A0A0F9JQZ7</accession>
<name>A0A0F9JQZ7_9ZZZZ</name>
<reference evidence="1" key="1">
    <citation type="journal article" date="2015" name="Nature">
        <title>Complex archaea that bridge the gap between prokaryotes and eukaryotes.</title>
        <authorList>
            <person name="Spang A."/>
            <person name="Saw J.H."/>
            <person name="Jorgensen S.L."/>
            <person name="Zaremba-Niedzwiedzka K."/>
            <person name="Martijn J."/>
            <person name="Lind A.E."/>
            <person name="van Eijk R."/>
            <person name="Schleper C."/>
            <person name="Guy L."/>
            <person name="Ettema T.J."/>
        </authorList>
    </citation>
    <scope>NUCLEOTIDE SEQUENCE</scope>
</reference>
<organism evidence="1">
    <name type="scientific">marine sediment metagenome</name>
    <dbReference type="NCBI Taxonomy" id="412755"/>
    <lineage>
        <taxon>unclassified sequences</taxon>
        <taxon>metagenomes</taxon>
        <taxon>ecological metagenomes</taxon>
    </lineage>
</organism>
<evidence type="ECO:0000313" key="1">
    <source>
        <dbReference type="EMBL" id="KKM08036.1"/>
    </source>
</evidence>
<comment type="caution">
    <text evidence="1">The sequence shown here is derived from an EMBL/GenBank/DDBJ whole genome shotgun (WGS) entry which is preliminary data.</text>
</comment>
<dbReference type="EMBL" id="LAZR01015640">
    <property type="protein sequence ID" value="KKM08036.1"/>
    <property type="molecule type" value="Genomic_DNA"/>
</dbReference>
<proteinExistence type="predicted"/>
<sequence>MIDTLKPQLATPFPSNTRYWKDPKTGIVVPKHEQENIEYRINLLRKAETDVVLQNDLMAACKESQLFWINTFAWTYHQFDVDITTGKRIDAKQAHRPFITWDIQDDLFNIFEWCLAKAEDILIDKCRDMGASWACVDFIHWLWLFRPESMLLELSRTEDYVDKSGNMKALFQKHDYINNWLPSWMVPPLCHSGEKNRTKMHLINVLNNSVIDGESTTENAASGDRRLVSLLDEFAKVEKGALMRSATRDASYMRIVNSTPAGPGTEYSKWKNSGKIKVFILPFEEHPEKGHGRYVVKTDTGGYEIRSPWFNEEEKVRSRR</sequence>
<gene>
    <name evidence="1" type="ORF">LCGC14_1727900</name>
</gene>
<protein>
    <submittedName>
        <fullName evidence="1">Uncharacterized protein</fullName>
    </submittedName>
</protein>
<dbReference type="InterPro" id="IPR027417">
    <property type="entry name" value="P-loop_NTPase"/>
</dbReference>